<dbReference type="GO" id="GO:0031176">
    <property type="term" value="F:endo-1,4-beta-xylanase activity"/>
    <property type="evidence" value="ECO:0007669"/>
    <property type="project" value="UniProtKB-ARBA"/>
</dbReference>
<proteinExistence type="inferred from homology"/>
<reference evidence="6" key="1">
    <citation type="submission" date="2020-05" db="UniProtKB">
        <authorList>
            <consortium name="EnsemblMetazoa"/>
        </authorList>
    </citation>
    <scope>IDENTIFICATION</scope>
    <source>
        <strain evidence="6">BB02</strain>
    </source>
</reference>
<dbReference type="GO" id="GO:0000272">
    <property type="term" value="P:polysaccharide catabolic process"/>
    <property type="evidence" value="ECO:0007669"/>
    <property type="project" value="UniProtKB-KW"/>
</dbReference>
<evidence type="ECO:0000259" key="5">
    <source>
        <dbReference type="PROSITE" id="PS51760"/>
    </source>
</evidence>
<dbReference type="SUPFAM" id="SSF51445">
    <property type="entry name" value="(Trans)glycosidases"/>
    <property type="match status" value="1"/>
</dbReference>
<evidence type="ECO:0000256" key="3">
    <source>
        <dbReference type="ARBA" id="ARBA00023277"/>
    </source>
</evidence>
<name>A0A2C9LDA6_BIOGL</name>
<dbReference type="KEGG" id="bgt:106068373"/>
<evidence type="ECO:0000313" key="7">
    <source>
        <dbReference type="Proteomes" id="UP000076420"/>
    </source>
</evidence>
<dbReference type="PANTHER" id="PTHR31490:SF1">
    <property type="entry name" value="ENDO-1,4-BETA-XYLANASE 1"/>
    <property type="match status" value="1"/>
</dbReference>
<dbReference type="PANTHER" id="PTHR31490">
    <property type="entry name" value="GLYCOSYL HYDROLASE"/>
    <property type="match status" value="1"/>
</dbReference>
<organism evidence="6 7">
    <name type="scientific">Biomphalaria glabrata</name>
    <name type="common">Bloodfluke planorb</name>
    <name type="synonym">Freshwater snail</name>
    <dbReference type="NCBI Taxonomy" id="6526"/>
    <lineage>
        <taxon>Eukaryota</taxon>
        <taxon>Metazoa</taxon>
        <taxon>Spiralia</taxon>
        <taxon>Lophotrochozoa</taxon>
        <taxon>Mollusca</taxon>
        <taxon>Gastropoda</taxon>
        <taxon>Heterobranchia</taxon>
        <taxon>Euthyneura</taxon>
        <taxon>Panpulmonata</taxon>
        <taxon>Hygrophila</taxon>
        <taxon>Lymnaeoidea</taxon>
        <taxon>Planorbidae</taxon>
        <taxon>Biomphalaria</taxon>
    </lineage>
</organism>
<gene>
    <name evidence="6" type="primary">106068373</name>
</gene>
<dbReference type="Gene3D" id="3.20.20.80">
    <property type="entry name" value="Glycosidases"/>
    <property type="match status" value="1"/>
</dbReference>
<evidence type="ECO:0000256" key="2">
    <source>
        <dbReference type="ARBA" id="ARBA00022801"/>
    </source>
</evidence>
<dbReference type="OrthoDB" id="1650875at2759"/>
<evidence type="ECO:0000313" key="6">
    <source>
        <dbReference type="EnsemblMetazoa" id="BGLB029688-PA"/>
    </source>
</evidence>
<dbReference type="InterPro" id="IPR044846">
    <property type="entry name" value="GH10"/>
</dbReference>
<evidence type="ECO:0000256" key="1">
    <source>
        <dbReference type="ARBA" id="ARBA00007495"/>
    </source>
</evidence>
<dbReference type="VEuPathDB" id="VectorBase:BGLB029688"/>
<comment type="similarity">
    <text evidence="1">Belongs to the glycosyl hydrolase 10 (cellulase F) family.</text>
</comment>
<feature type="domain" description="GH10" evidence="5">
    <location>
        <begin position="1"/>
        <end position="114"/>
    </location>
</feature>
<dbReference type="InterPro" id="IPR001000">
    <property type="entry name" value="GH10_dom"/>
</dbReference>
<keyword evidence="4" id="KW-0624">Polysaccharide degradation</keyword>
<dbReference type="EnsemblMetazoa" id="BGLB029688-RA">
    <property type="protein sequence ID" value="BGLB029688-PA"/>
    <property type="gene ID" value="BGLB029688"/>
</dbReference>
<dbReference type="InterPro" id="IPR017853">
    <property type="entry name" value="GH"/>
</dbReference>
<sequence length="114" mass="12831">CAMLTNISGLVPSSDTITPRLSHWDVYNEDLHFHMYEEHTGDYGYIQHMFRTVHAADPTPLLFLNDYNIVAQGSYTLAYLSQIQKLKAANVGLGGVGIQSHYKDFTEPDLTLVK</sequence>
<accession>A0A2C9LDA6</accession>
<keyword evidence="3" id="KW-0119">Carbohydrate metabolism</keyword>
<dbReference type="VEuPathDB" id="VectorBase:BGLAX_033681"/>
<protein>
    <recommendedName>
        <fullName evidence="5">GH10 domain-containing protein</fullName>
    </recommendedName>
</protein>
<keyword evidence="2" id="KW-0378">Hydrolase</keyword>
<dbReference type="AlphaFoldDB" id="A0A2C9LDA6"/>
<dbReference type="PROSITE" id="PS51760">
    <property type="entry name" value="GH10_2"/>
    <property type="match status" value="1"/>
</dbReference>
<dbReference type="Pfam" id="PF00331">
    <property type="entry name" value="Glyco_hydro_10"/>
    <property type="match status" value="1"/>
</dbReference>
<dbReference type="PRINTS" id="PR00134">
    <property type="entry name" value="GLHYDRLASE10"/>
</dbReference>
<evidence type="ECO:0000256" key="4">
    <source>
        <dbReference type="ARBA" id="ARBA00023326"/>
    </source>
</evidence>
<dbReference type="STRING" id="6526.A0A2C9LDA6"/>
<dbReference type="Proteomes" id="UP000076420">
    <property type="component" value="Unassembled WGS sequence"/>
</dbReference>